<comment type="caution">
    <text evidence="1">The sequence shown here is derived from an EMBL/GenBank/DDBJ whole genome shotgun (WGS) entry which is preliminary data.</text>
</comment>
<keyword evidence="2" id="KW-1185">Reference proteome</keyword>
<sequence length="233" mass="25298">MHRILQPGTDSGLCYSCCCLMIPLPLLRRAETPYSLSWDSRVVVTTAEPIPVQLTLRCGWVLGNLVMENERTMKGRGSETGQCLRFTESIRLAAQDYQYSNHKPPPPPMSPLHPLTKVEDTLAFSGAAGLMTGRLVSTVSRYGDLPNAGGSVRNDAGLLSATCRRAGPEEALKERLCCVGEWDRRKVQRPGAAGTGPERSASFLFPVRRGSAGQGRAGRALADRWVMDIGRGA</sequence>
<evidence type="ECO:0000313" key="1">
    <source>
        <dbReference type="EMBL" id="KAG9352036.1"/>
    </source>
</evidence>
<gene>
    <name evidence="1" type="ORF">JZ751_023287</name>
</gene>
<accession>A0A8T2PJR3</accession>
<proteinExistence type="predicted"/>
<dbReference type="Proteomes" id="UP000824540">
    <property type="component" value="Unassembled WGS sequence"/>
</dbReference>
<organism evidence="1 2">
    <name type="scientific">Albula glossodonta</name>
    <name type="common">roundjaw bonefish</name>
    <dbReference type="NCBI Taxonomy" id="121402"/>
    <lineage>
        <taxon>Eukaryota</taxon>
        <taxon>Metazoa</taxon>
        <taxon>Chordata</taxon>
        <taxon>Craniata</taxon>
        <taxon>Vertebrata</taxon>
        <taxon>Euteleostomi</taxon>
        <taxon>Actinopterygii</taxon>
        <taxon>Neopterygii</taxon>
        <taxon>Teleostei</taxon>
        <taxon>Albuliformes</taxon>
        <taxon>Albulidae</taxon>
        <taxon>Albula</taxon>
    </lineage>
</organism>
<dbReference type="AlphaFoldDB" id="A0A8T2PJR3"/>
<evidence type="ECO:0000313" key="2">
    <source>
        <dbReference type="Proteomes" id="UP000824540"/>
    </source>
</evidence>
<protein>
    <submittedName>
        <fullName evidence="1">Uncharacterized protein</fullName>
    </submittedName>
</protein>
<reference evidence="1" key="1">
    <citation type="thesis" date="2021" institute="BYU ScholarsArchive" country="Provo, UT, USA">
        <title>Applications of and Algorithms for Genome Assembly and Genomic Analyses with an Emphasis on Marine Teleosts.</title>
        <authorList>
            <person name="Pickett B.D."/>
        </authorList>
    </citation>
    <scope>NUCLEOTIDE SEQUENCE</scope>
    <source>
        <strain evidence="1">HI-2016</strain>
    </source>
</reference>
<dbReference type="EMBL" id="JAFBMS010000006">
    <property type="protein sequence ID" value="KAG9352036.1"/>
    <property type="molecule type" value="Genomic_DNA"/>
</dbReference>
<name>A0A8T2PJR3_9TELE</name>